<keyword evidence="2" id="KW-1185">Reference proteome</keyword>
<dbReference type="Proteomes" id="UP000184010">
    <property type="component" value="Unassembled WGS sequence"/>
</dbReference>
<dbReference type="STRING" id="1121395.SAMN02745215_04668"/>
<evidence type="ECO:0000313" key="1">
    <source>
        <dbReference type="EMBL" id="SHN86582.1"/>
    </source>
</evidence>
<accession>A0A1M7UUB8</accession>
<proteinExistence type="predicted"/>
<sequence>MKVIMDPIKMLAKFDLHGNLTPARFQHKDEVVDVERLLKVSEEKLAGNRMLIFRCQSEVYGIMKVFELKYELQTCKWFLYKM</sequence>
<reference evidence="2" key="1">
    <citation type="submission" date="2016-12" db="EMBL/GenBank/DDBJ databases">
        <authorList>
            <person name="Varghese N."/>
            <person name="Submissions S."/>
        </authorList>
    </citation>
    <scope>NUCLEOTIDE SEQUENCE [LARGE SCALE GENOMIC DNA]</scope>
    <source>
        <strain evidence="2">DSM 11544</strain>
    </source>
</reference>
<name>A0A1M7UUB8_9FIRM</name>
<dbReference type="AlphaFoldDB" id="A0A1M7UUB8"/>
<evidence type="ECO:0000313" key="2">
    <source>
        <dbReference type="Proteomes" id="UP000184010"/>
    </source>
</evidence>
<protein>
    <submittedName>
        <fullName evidence="1">Uncharacterized protein</fullName>
    </submittedName>
</protein>
<gene>
    <name evidence="1" type="ORF">SAMN02745215_04668</name>
</gene>
<dbReference type="EMBL" id="FRDN01000017">
    <property type="protein sequence ID" value="SHN86582.1"/>
    <property type="molecule type" value="Genomic_DNA"/>
</dbReference>
<organism evidence="1 2">
    <name type="scientific">Desulfitobacterium chlororespirans DSM 11544</name>
    <dbReference type="NCBI Taxonomy" id="1121395"/>
    <lineage>
        <taxon>Bacteria</taxon>
        <taxon>Bacillati</taxon>
        <taxon>Bacillota</taxon>
        <taxon>Clostridia</taxon>
        <taxon>Eubacteriales</taxon>
        <taxon>Desulfitobacteriaceae</taxon>
        <taxon>Desulfitobacterium</taxon>
    </lineage>
</organism>
<dbReference type="RefSeq" id="WP_072774776.1">
    <property type="nucleotide sequence ID" value="NZ_FRDN01000017.1"/>
</dbReference>